<organism evidence="1 2">
    <name type="scientific">Salicibibacter cibarius</name>
    <dbReference type="NCBI Taxonomy" id="2743000"/>
    <lineage>
        <taxon>Bacteria</taxon>
        <taxon>Bacillati</taxon>
        <taxon>Bacillota</taxon>
        <taxon>Bacilli</taxon>
        <taxon>Bacillales</taxon>
        <taxon>Bacillaceae</taxon>
        <taxon>Salicibibacter</taxon>
    </lineage>
</organism>
<reference evidence="1 2" key="1">
    <citation type="submission" date="2020-06" db="EMBL/GenBank/DDBJ databases">
        <title>Genomic analysis of Salicibibacter sp. NKC5-3.</title>
        <authorList>
            <person name="Oh Y.J."/>
        </authorList>
    </citation>
    <scope>NUCLEOTIDE SEQUENCE [LARGE SCALE GENOMIC DNA]</scope>
    <source>
        <strain evidence="1 2">NKC5-3</strain>
    </source>
</reference>
<evidence type="ECO:0000313" key="1">
    <source>
        <dbReference type="EMBL" id="QQK78436.1"/>
    </source>
</evidence>
<dbReference type="KEGG" id="scia:HUG15_20700"/>
<gene>
    <name evidence="1" type="ORF">HUG15_20700</name>
</gene>
<evidence type="ECO:0000313" key="2">
    <source>
        <dbReference type="Proteomes" id="UP000595823"/>
    </source>
</evidence>
<sequence length="35" mass="4035">MLERGITEDIILIKSLKADTKGNLIYDHTEQTSMR</sequence>
<name>A0A7T6Z7L9_9BACI</name>
<accession>A0A7T6Z7L9</accession>
<proteinExistence type="predicted"/>
<dbReference type="AlphaFoldDB" id="A0A7T6Z7L9"/>
<dbReference type="Proteomes" id="UP000595823">
    <property type="component" value="Chromosome"/>
</dbReference>
<dbReference type="EMBL" id="CP054705">
    <property type="protein sequence ID" value="QQK78436.1"/>
    <property type="molecule type" value="Genomic_DNA"/>
</dbReference>
<keyword evidence="2" id="KW-1185">Reference proteome</keyword>
<protein>
    <submittedName>
        <fullName evidence="1">Uncharacterized protein</fullName>
    </submittedName>
</protein>